<dbReference type="EMBL" id="JAMQPR010000003">
    <property type="protein sequence ID" value="MCW7506145.1"/>
    <property type="molecule type" value="Genomic_DNA"/>
</dbReference>
<evidence type="ECO:0000259" key="5">
    <source>
        <dbReference type="Pfam" id="PF25917"/>
    </source>
</evidence>
<dbReference type="Pfam" id="PF25917">
    <property type="entry name" value="BSH_RND"/>
    <property type="match status" value="1"/>
</dbReference>
<dbReference type="Gene3D" id="2.40.50.100">
    <property type="match status" value="1"/>
</dbReference>
<dbReference type="SUPFAM" id="SSF111369">
    <property type="entry name" value="HlyD-like secretion proteins"/>
    <property type="match status" value="2"/>
</dbReference>
<keyword evidence="4" id="KW-0472">Membrane</keyword>
<name>A0ABT3MCN4_9LEPT</name>
<dbReference type="InterPro" id="IPR058627">
    <property type="entry name" value="MdtA-like_C"/>
</dbReference>
<keyword evidence="9" id="KW-1185">Reference proteome</keyword>
<dbReference type="Proteomes" id="UP001208794">
    <property type="component" value="Unassembled WGS sequence"/>
</dbReference>
<comment type="subcellular location">
    <subcellularLocation>
        <location evidence="1">Cell envelope</location>
    </subcellularLocation>
</comment>
<evidence type="ECO:0000313" key="9">
    <source>
        <dbReference type="Proteomes" id="UP001208794"/>
    </source>
</evidence>
<evidence type="ECO:0000313" key="8">
    <source>
        <dbReference type="EMBL" id="MCW7506145.1"/>
    </source>
</evidence>
<dbReference type="InterPro" id="IPR058625">
    <property type="entry name" value="MdtA-like_BSH"/>
</dbReference>
<sequence length="500" mass="55659">MLKEKIGTLSKIPFFSKIVVSSLVYLGISIIYSNLTWSELRSKLPFLNRIFYSKYLSANELYSNYKNQNKENSFGEEGNIISVKSIAIEEETITPILTFAAIVEPIEKVEIFSKVSGRIEEFNVKEGDKVKKGQKIAKIEGLSFELDIAKQQAALDSSKALYQLSKDKYENARRNVEIKLGEADKRLGLYYKALSEFERFQDIARKKEILFEEKVISNEELENIKLELSSREVNLNNSRRELEMALVGIRDEDIKAAGFKVPEDKKSKIELIKNINTKIEKSEMEVAAKNLKSNEVNLTSTQMLLKETQLTSPIDGIIAKISRNKGELINAGSGGGAPIMTIISNDGVYVAFSVNEGDLGKIKVGLRANITADSFPDLKFKGIIKRISPLVDQKTHTADVKVEVAGNITDLRPGIFVRSEVIIGSDSKAILIPISTLVSIDGTDGSVFVMKNKRAFKKNVVIGEKRDERVIVTKGLESGDIIISSPINRLFDGILVKPSI</sequence>
<protein>
    <submittedName>
        <fullName evidence="8">Efflux RND transporter periplasmic adaptor subunit</fullName>
    </submittedName>
</protein>
<comment type="caution">
    <text evidence="8">The sequence shown here is derived from an EMBL/GenBank/DDBJ whole genome shotgun (WGS) entry which is preliminary data.</text>
</comment>
<feature type="domain" description="Multidrug resistance protein MdtA-like barrel-sandwich hybrid" evidence="5">
    <location>
        <begin position="107"/>
        <end position="333"/>
    </location>
</feature>
<evidence type="ECO:0000256" key="3">
    <source>
        <dbReference type="ARBA" id="ARBA00022448"/>
    </source>
</evidence>
<feature type="domain" description="Multidrug resistance protein MdtA-like C-terminal permuted SH3" evidence="7">
    <location>
        <begin position="429"/>
        <end position="487"/>
    </location>
</feature>
<evidence type="ECO:0000256" key="4">
    <source>
        <dbReference type="SAM" id="Phobius"/>
    </source>
</evidence>
<proteinExistence type="inferred from homology"/>
<dbReference type="Pfam" id="PF25967">
    <property type="entry name" value="RND-MFP_C"/>
    <property type="match status" value="1"/>
</dbReference>
<evidence type="ECO:0000259" key="7">
    <source>
        <dbReference type="Pfam" id="PF25967"/>
    </source>
</evidence>
<dbReference type="NCBIfam" id="TIGR01730">
    <property type="entry name" value="RND_mfp"/>
    <property type="match status" value="1"/>
</dbReference>
<dbReference type="Gene3D" id="2.40.420.20">
    <property type="match status" value="1"/>
</dbReference>
<organism evidence="8 9">
    <name type="scientific">Leptospira paudalimensis</name>
    <dbReference type="NCBI Taxonomy" id="2950024"/>
    <lineage>
        <taxon>Bacteria</taxon>
        <taxon>Pseudomonadati</taxon>
        <taxon>Spirochaetota</taxon>
        <taxon>Spirochaetia</taxon>
        <taxon>Leptospirales</taxon>
        <taxon>Leptospiraceae</taxon>
        <taxon>Leptospira</taxon>
    </lineage>
</organism>
<dbReference type="PRINTS" id="PR01490">
    <property type="entry name" value="RTXTOXIND"/>
</dbReference>
<dbReference type="Gene3D" id="2.40.30.170">
    <property type="match status" value="1"/>
</dbReference>
<feature type="domain" description="CusB-like beta-barrel" evidence="6">
    <location>
        <begin position="348"/>
        <end position="419"/>
    </location>
</feature>
<evidence type="ECO:0000256" key="2">
    <source>
        <dbReference type="ARBA" id="ARBA00009477"/>
    </source>
</evidence>
<evidence type="ECO:0000259" key="6">
    <source>
        <dbReference type="Pfam" id="PF25954"/>
    </source>
</evidence>
<keyword evidence="4" id="KW-1133">Transmembrane helix</keyword>
<keyword evidence="4" id="KW-0812">Transmembrane</keyword>
<keyword evidence="3" id="KW-0813">Transport</keyword>
<accession>A0ABT3MCN4</accession>
<dbReference type="Pfam" id="PF25954">
    <property type="entry name" value="Beta-barrel_RND_2"/>
    <property type="match status" value="1"/>
</dbReference>
<comment type="similarity">
    <text evidence="2">Belongs to the membrane fusion protein (MFP) (TC 8.A.1) family.</text>
</comment>
<dbReference type="RefSeq" id="WP_265359703.1">
    <property type="nucleotide sequence ID" value="NZ_JAMQPR010000003.1"/>
</dbReference>
<feature type="transmembrane region" description="Helical" evidence="4">
    <location>
        <begin position="12"/>
        <end position="32"/>
    </location>
</feature>
<gene>
    <name evidence="8" type="ORF">ND855_18570</name>
</gene>
<dbReference type="InterPro" id="IPR006143">
    <property type="entry name" value="RND_pump_MFP"/>
</dbReference>
<evidence type="ECO:0000256" key="1">
    <source>
        <dbReference type="ARBA" id="ARBA00004196"/>
    </source>
</evidence>
<dbReference type="InterPro" id="IPR058792">
    <property type="entry name" value="Beta-barrel_RND_2"/>
</dbReference>
<dbReference type="PANTHER" id="PTHR30469">
    <property type="entry name" value="MULTIDRUG RESISTANCE PROTEIN MDTA"/>
    <property type="match status" value="1"/>
</dbReference>
<reference evidence="8 9" key="1">
    <citation type="submission" date="2022-06" db="EMBL/GenBank/DDBJ databases">
        <title>Leptospira isolates from biofilms formed at urban environments.</title>
        <authorList>
            <person name="Ribeiro P.S."/>
            <person name="Sousa T."/>
            <person name="Carvalho N."/>
            <person name="Aburjaile F."/>
            <person name="Neves F."/>
            <person name="Oliveira D."/>
            <person name="Blanco L."/>
            <person name="Lima J."/>
            <person name="Costa F."/>
            <person name="Brenig B."/>
            <person name="Soares S."/>
            <person name="Ramos R."/>
            <person name="Goes-Neto A."/>
            <person name="Matiuzzi M."/>
            <person name="Azevedo V."/>
            <person name="Ristow P."/>
        </authorList>
    </citation>
    <scope>NUCLEOTIDE SEQUENCE [LARGE SCALE GENOMIC DNA]</scope>
    <source>
        <strain evidence="8 9">VSF14</strain>
    </source>
</reference>